<organism evidence="1 2">
    <name type="scientific">Escherichia coli</name>
    <dbReference type="NCBI Taxonomy" id="562"/>
    <lineage>
        <taxon>Bacteria</taxon>
        <taxon>Pseudomonadati</taxon>
        <taxon>Pseudomonadota</taxon>
        <taxon>Gammaproteobacteria</taxon>
        <taxon>Enterobacterales</taxon>
        <taxon>Enterobacteriaceae</taxon>
        <taxon>Escherichia</taxon>
    </lineage>
</organism>
<sequence>MVAKLRSDVLINANPFSEVKNEKHKHNGYSDKVTLDINNKKYDVNFKDIENILDGNGALFKKRTLWEFILDLFPGSHIKQVKSLIYEFVTKNDNKAEMFKNIKSLAKVEEQWRFSTTTDFTTNENNEVVVCRSFNLYTGESVNEADKHQVFSERFTLDNYLDDLHFDNSPMKRLKFSDNAVKLTTLIKNKIPVFDTTINLTSLPKDVLNSLKYCSFKNVTFSGNIETPTLEGPVFENCYFEDCKFNNIHFYDPNEKTAESGNEKSIIGMFKGCFISKCEINHYSCETSQVYTVKQPVNIQEKLGAYLFMQSFVQDCTIQGGSCPGSSILLSHFYNCDITGLEAPGMKFLANSFNKSNNNYIRGRDHGLVFNNCTLNYIKINSGLGEAGSGKYMFNPIEYFSECIERRSRTLKLDDNFIKCADNINKGINSSYSNENTENNNVFFKNSRLRGAELGYCYREDRLEGCSIDSATIYSQGSLTDKKYIYMNIDGAISKEQIPNFISQADALYKDIVELRKSLPNTRLIYEKAFAELQSFLSALYNEKGSFKEEFSFDIEKVNFFIFKDMHGRAQHIINNMIGSDRINFVESVIKEIISQSNAQEDPKYSEGFIRKERQESHNQFDRNLNFKFKDLVPLFDDVDIDNIKALKNQLEKIKSFKEFYDSALNNFAFDFQNLAGIFKINKESLIQYYQVVKESNEGYEDILQKINELTNDHNKIVKEKAQLVSENKDNLTRNDIQRKLNNFKIDIDKIDDEIRTYQDIVQNYSREKKYKKYKKLSEIILNIITWFDKYPDIVKNITQA</sequence>
<reference evidence="1 2" key="1">
    <citation type="submission" date="2018-12" db="EMBL/GenBank/DDBJ databases">
        <title>Food and Water Safety Consortium.</title>
        <authorList>
            <person name="Tyson S."/>
            <person name="Peterson C.-L."/>
            <person name="Olson A."/>
            <person name="Tyler S."/>
            <person name="Cabral J."/>
            <person name="Lynch T."/>
            <person name="Knox N."/>
            <person name="Van Domselaar G."/>
            <person name="Graham M."/>
        </authorList>
    </citation>
    <scope>NUCLEOTIDE SEQUENCE [LARGE SCALE GENOMIC DNA]</scope>
    <source>
        <strain evidence="1 2">FWSEC0118</strain>
    </source>
</reference>
<protein>
    <submittedName>
        <fullName evidence="1">Type III effector</fullName>
    </submittedName>
</protein>
<dbReference type="EMBL" id="RRGJ01000022">
    <property type="protein sequence ID" value="TJQ12656.1"/>
    <property type="molecule type" value="Genomic_DNA"/>
</dbReference>
<dbReference type="RefSeq" id="WP_000225968.1">
    <property type="nucleotide sequence ID" value="NZ_CP169309.1"/>
</dbReference>
<name>A0A2A6Q299_ECOLX</name>
<comment type="caution">
    <text evidence="1">The sequence shown here is derived from an EMBL/GenBank/DDBJ whole genome shotgun (WGS) entry which is preliminary data.</text>
</comment>
<accession>A0A2A6Q299</accession>
<evidence type="ECO:0000313" key="2">
    <source>
        <dbReference type="Proteomes" id="UP000309937"/>
    </source>
</evidence>
<proteinExistence type="predicted"/>
<dbReference type="AlphaFoldDB" id="A0A2A6Q299"/>
<evidence type="ECO:0000313" key="1">
    <source>
        <dbReference type="EMBL" id="TJQ12656.1"/>
    </source>
</evidence>
<dbReference type="Proteomes" id="UP000309937">
    <property type="component" value="Unassembled WGS sequence"/>
</dbReference>
<gene>
    <name evidence="1" type="ORF">C9Z68_15740</name>
</gene>